<dbReference type="AlphaFoldDB" id="B9GP15"/>
<reference evidence="1 2" key="1">
    <citation type="journal article" date="2006" name="Science">
        <title>The genome of black cottonwood, Populus trichocarpa (Torr. &amp; Gray).</title>
        <authorList>
            <person name="Tuskan G.A."/>
            <person name="Difazio S."/>
            <person name="Jansson S."/>
            <person name="Bohlmann J."/>
            <person name="Grigoriev I."/>
            <person name="Hellsten U."/>
            <person name="Putnam N."/>
            <person name="Ralph S."/>
            <person name="Rombauts S."/>
            <person name="Salamov A."/>
            <person name="Schein J."/>
            <person name="Sterck L."/>
            <person name="Aerts A."/>
            <person name="Bhalerao R.R."/>
            <person name="Bhalerao R.P."/>
            <person name="Blaudez D."/>
            <person name="Boerjan W."/>
            <person name="Brun A."/>
            <person name="Brunner A."/>
            <person name="Busov V."/>
            <person name="Campbell M."/>
            <person name="Carlson J."/>
            <person name="Chalot M."/>
            <person name="Chapman J."/>
            <person name="Chen G.L."/>
            <person name="Cooper D."/>
            <person name="Coutinho P.M."/>
            <person name="Couturier J."/>
            <person name="Covert S."/>
            <person name="Cronk Q."/>
            <person name="Cunningham R."/>
            <person name="Davis J."/>
            <person name="Degroeve S."/>
            <person name="Dejardin A."/>
            <person name="Depamphilis C."/>
            <person name="Detter J."/>
            <person name="Dirks B."/>
            <person name="Dubchak I."/>
            <person name="Duplessis S."/>
            <person name="Ehlting J."/>
            <person name="Ellis B."/>
            <person name="Gendler K."/>
            <person name="Goodstein D."/>
            <person name="Gribskov M."/>
            <person name="Grimwood J."/>
            <person name="Groover A."/>
            <person name="Gunter L."/>
            <person name="Hamberger B."/>
            <person name="Heinze B."/>
            <person name="Helariutta Y."/>
            <person name="Henrissat B."/>
            <person name="Holligan D."/>
            <person name="Holt R."/>
            <person name="Huang W."/>
            <person name="Islam-Faridi N."/>
            <person name="Jones S."/>
            <person name="Jones-Rhoades M."/>
            <person name="Jorgensen R."/>
            <person name="Joshi C."/>
            <person name="Kangasjarvi J."/>
            <person name="Karlsson J."/>
            <person name="Kelleher C."/>
            <person name="Kirkpatrick R."/>
            <person name="Kirst M."/>
            <person name="Kohler A."/>
            <person name="Kalluri U."/>
            <person name="Larimer F."/>
            <person name="Leebens-Mack J."/>
            <person name="Leple J.C."/>
            <person name="Locascio P."/>
            <person name="Lou Y."/>
            <person name="Lucas S."/>
            <person name="Martin F."/>
            <person name="Montanini B."/>
            <person name="Napoli C."/>
            <person name="Nelson D.R."/>
            <person name="Nelson C."/>
            <person name="Nieminen K."/>
            <person name="Nilsson O."/>
            <person name="Pereda V."/>
            <person name="Peter G."/>
            <person name="Philippe R."/>
            <person name="Pilate G."/>
            <person name="Poliakov A."/>
            <person name="Razumovskaya J."/>
            <person name="Richardson P."/>
            <person name="Rinaldi C."/>
            <person name="Ritland K."/>
            <person name="Rouze P."/>
            <person name="Ryaboy D."/>
            <person name="Schmutz J."/>
            <person name="Schrader J."/>
            <person name="Segerman B."/>
            <person name="Shin H."/>
            <person name="Siddiqui A."/>
            <person name="Sterky F."/>
            <person name="Terry A."/>
            <person name="Tsai C.J."/>
            <person name="Uberbacher E."/>
            <person name="Unneberg P."/>
            <person name="Vahala J."/>
            <person name="Wall K."/>
            <person name="Wessler S."/>
            <person name="Yang G."/>
            <person name="Yin T."/>
            <person name="Douglas C."/>
            <person name="Marra M."/>
            <person name="Sandberg G."/>
            <person name="Van de Peer Y."/>
            <person name="Rokhsar D."/>
        </authorList>
    </citation>
    <scope>NUCLEOTIDE SEQUENCE [LARGE SCALE GENOMIC DNA]</scope>
    <source>
        <strain evidence="2">cv. Nisqually</strain>
    </source>
</reference>
<keyword evidence="2" id="KW-1185">Reference proteome</keyword>
<dbReference type="Proteomes" id="UP000006729">
    <property type="component" value="Chromosome 2"/>
</dbReference>
<accession>B9GP15</accession>
<dbReference type="EMBL" id="CM009291">
    <property type="protein sequence ID" value="PNT49468.1"/>
    <property type="molecule type" value="Genomic_DNA"/>
</dbReference>
<evidence type="ECO:0000313" key="1">
    <source>
        <dbReference type="EMBL" id="PNT49468.1"/>
    </source>
</evidence>
<dbReference type="InParanoid" id="B9GP15"/>
<proteinExistence type="predicted"/>
<protein>
    <submittedName>
        <fullName evidence="1">Uncharacterized protein</fullName>
    </submittedName>
</protein>
<dbReference type="HOGENOM" id="CLU_2692386_0_0_1"/>
<organism evidence="1 2">
    <name type="scientific">Populus trichocarpa</name>
    <name type="common">Western balsam poplar</name>
    <name type="synonym">Populus balsamifera subsp. trichocarpa</name>
    <dbReference type="NCBI Taxonomy" id="3694"/>
    <lineage>
        <taxon>Eukaryota</taxon>
        <taxon>Viridiplantae</taxon>
        <taxon>Streptophyta</taxon>
        <taxon>Embryophyta</taxon>
        <taxon>Tracheophyta</taxon>
        <taxon>Spermatophyta</taxon>
        <taxon>Magnoliopsida</taxon>
        <taxon>eudicotyledons</taxon>
        <taxon>Gunneridae</taxon>
        <taxon>Pentapetalae</taxon>
        <taxon>rosids</taxon>
        <taxon>fabids</taxon>
        <taxon>Malpighiales</taxon>
        <taxon>Salicaceae</taxon>
        <taxon>Saliceae</taxon>
        <taxon>Populus</taxon>
    </lineage>
</organism>
<evidence type="ECO:0000313" key="2">
    <source>
        <dbReference type="Proteomes" id="UP000006729"/>
    </source>
</evidence>
<gene>
    <name evidence="1" type="ORF">POPTR_002G131600</name>
</gene>
<sequence length="74" mass="8130">MSQGLLYDTGGWRLDAQGNDSKVPVKLKTFVELTVVSFPFCYFFEARILYGNGDFPVSLGTPFNGSSSGVQCRL</sequence>
<name>B9GP15_POPTR</name>